<proteinExistence type="predicted"/>
<dbReference type="EMBL" id="CP113089">
    <property type="protein sequence ID" value="WAB81372.1"/>
    <property type="molecule type" value="Genomic_DNA"/>
</dbReference>
<keyword evidence="2" id="KW-0812">Transmembrane</keyword>
<keyword evidence="2" id="KW-1133">Transmembrane helix</keyword>
<protein>
    <submittedName>
        <fullName evidence="3">DUF3040 domain-containing protein</fullName>
    </submittedName>
</protein>
<reference evidence="3" key="1">
    <citation type="submission" date="2022-11" db="EMBL/GenBank/DDBJ databases">
        <title>Description of Microcella daejonensis nov. sp, isolated from riverside soil.</title>
        <authorList>
            <person name="Molina K.M."/>
            <person name="Kim S.B."/>
        </authorList>
    </citation>
    <scope>NUCLEOTIDE SEQUENCE</scope>
    <source>
        <strain evidence="3">MMS21-STM12</strain>
    </source>
</reference>
<evidence type="ECO:0000313" key="4">
    <source>
        <dbReference type="Proteomes" id="UP001164706"/>
    </source>
</evidence>
<gene>
    <name evidence="3" type="ORF">OVN18_12670</name>
</gene>
<feature type="transmembrane region" description="Helical" evidence="2">
    <location>
        <begin position="38"/>
        <end position="57"/>
    </location>
</feature>
<organism evidence="3 4">
    <name type="scientific">Microcella daejeonensis</name>
    <dbReference type="NCBI Taxonomy" id="2994971"/>
    <lineage>
        <taxon>Bacteria</taxon>
        <taxon>Bacillati</taxon>
        <taxon>Actinomycetota</taxon>
        <taxon>Actinomycetes</taxon>
        <taxon>Micrococcales</taxon>
        <taxon>Microbacteriaceae</taxon>
        <taxon>Microcella</taxon>
    </lineage>
</organism>
<dbReference type="AlphaFoldDB" id="A0A9E8MKT9"/>
<dbReference type="KEGG" id="mdb:OVN18_12670"/>
<accession>A0A9E8MKT9</accession>
<feature type="compositionally biased region" description="Basic and acidic residues" evidence="1">
    <location>
        <begin position="117"/>
        <end position="129"/>
    </location>
</feature>
<name>A0A9E8MKT9_9MICO</name>
<evidence type="ECO:0000313" key="3">
    <source>
        <dbReference type="EMBL" id="WAB81372.1"/>
    </source>
</evidence>
<feature type="transmembrane region" description="Helical" evidence="2">
    <location>
        <begin position="63"/>
        <end position="82"/>
    </location>
</feature>
<evidence type="ECO:0000256" key="1">
    <source>
        <dbReference type="SAM" id="MobiDB-lite"/>
    </source>
</evidence>
<dbReference type="Proteomes" id="UP001164706">
    <property type="component" value="Chromosome"/>
</dbReference>
<evidence type="ECO:0000256" key="2">
    <source>
        <dbReference type="SAM" id="Phobius"/>
    </source>
</evidence>
<dbReference type="RefSeq" id="WP_267781125.1">
    <property type="nucleotide sequence ID" value="NZ_CP113089.1"/>
</dbReference>
<dbReference type="InterPro" id="IPR021401">
    <property type="entry name" value="DUF3040"/>
</dbReference>
<feature type="region of interest" description="Disordered" evidence="1">
    <location>
        <begin position="87"/>
        <end position="129"/>
    </location>
</feature>
<dbReference type="Pfam" id="PF11239">
    <property type="entry name" value="DUF3040"/>
    <property type="match status" value="1"/>
</dbReference>
<keyword evidence="4" id="KW-1185">Reference proteome</keyword>
<sequence length="129" mass="13761">MPLSEQEQRLLEEMERNLYQNDADFVATVSGRRGKPNYTQIALGALLAIAGVGALVAGVITQLAVIGIIGFALMLAGVLIVITPGRGSASAEPVARPGAAPRSGSKPRRSGSFMDTINERWERRQDGDR</sequence>
<keyword evidence="2" id="KW-0472">Membrane</keyword>